<dbReference type="PANTHER" id="PTHR30603:SF47">
    <property type="entry name" value="RNA POLYMERASE SIGMA FACTOR SIGD, CHLOROPLASTIC"/>
    <property type="match status" value="1"/>
</dbReference>
<dbReference type="PANTHER" id="PTHR30603">
    <property type="entry name" value="RNA POLYMERASE SIGMA FACTOR RPO"/>
    <property type="match status" value="1"/>
</dbReference>
<reference evidence="5 6" key="1">
    <citation type="submission" date="2019-09" db="EMBL/GenBank/DDBJ databases">
        <authorList>
            <person name="Valk L.C."/>
        </authorList>
    </citation>
    <scope>NUCLEOTIDE SEQUENCE [LARGE SCALE GENOMIC DNA]</scope>
    <source>
        <strain evidence="5">GalUA</strain>
    </source>
</reference>
<reference evidence="5 6" key="2">
    <citation type="submission" date="2020-02" db="EMBL/GenBank/DDBJ databases">
        <title>Candidatus Galacturonibacter soehngenii shows hetero-acetogenic catabolism of galacturonic acid but lacks a canonical carbon monoxide dehydrogenase/acetyl-CoA synthase complex.</title>
        <authorList>
            <person name="Diender M."/>
            <person name="Stouten G.R."/>
            <person name="Petersen J.F."/>
            <person name="Nielsen P.H."/>
            <person name="Dueholm M.S."/>
            <person name="Pronk J.T."/>
            <person name="Van Loosdrecht M.C.M."/>
        </authorList>
    </citation>
    <scope>NUCLEOTIDE SEQUENCE [LARGE SCALE GENOMIC DNA]</scope>
    <source>
        <strain evidence="5">GalUA</strain>
    </source>
</reference>
<dbReference type="OrthoDB" id="2064505at2"/>
<evidence type="ECO:0000256" key="1">
    <source>
        <dbReference type="SAM" id="MobiDB-lite"/>
    </source>
</evidence>
<dbReference type="InterPro" id="IPR036388">
    <property type="entry name" value="WH-like_DNA-bd_sf"/>
</dbReference>
<evidence type="ECO:0000259" key="3">
    <source>
        <dbReference type="Pfam" id="PF04539"/>
    </source>
</evidence>
<evidence type="ECO:0008006" key="7">
    <source>
        <dbReference type="Google" id="ProtNLM"/>
    </source>
</evidence>
<dbReference type="SUPFAM" id="SSF88946">
    <property type="entry name" value="Sigma2 domain of RNA polymerase sigma factors"/>
    <property type="match status" value="1"/>
</dbReference>
<dbReference type="InterPro" id="IPR007127">
    <property type="entry name" value="RNA_pol_sigma_70_r1_1"/>
</dbReference>
<dbReference type="EMBL" id="WAGX01000005">
    <property type="protein sequence ID" value="KAB1437742.1"/>
    <property type="molecule type" value="Genomic_DNA"/>
</dbReference>
<keyword evidence="6" id="KW-1185">Reference proteome</keyword>
<dbReference type="AlphaFoldDB" id="A0A7V7QJD5"/>
<dbReference type="InterPro" id="IPR050239">
    <property type="entry name" value="Sigma-70_RNA_pol_init_factors"/>
</dbReference>
<dbReference type="InterPro" id="IPR013324">
    <property type="entry name" value="RNA_pol_sigma_r3/r4-like"/>
</dbReference>
<comment type="caution">
    <text evidence="5">The sequence shown here is derived from an EMBL/GenBank/DDBJ whole genome shotgun (WGS) entry which is preliminary data.</text>
</comment>
<evidence type="ECO:0000259" key="2">
    <source>
        <dbReference type="Pfam" id="PF03979"/>
    </source>
</evidence>
<dbReference type="SUPFAM" id="SSF88659">
    <property type="entry name" value="Sigma3 and sigma4 domains of RNA polymerase sigma factors"/>
    <property type="match status" value="1"/>
</dbReference>
<dbReference type="GO" id="GO:0006352">
    <property type="term" value="P:DNA-templated transcription initiation"/>
    <property type="evidence" value="ECO:0007669"/>
    <property type="project" value="InterPro"/>
</dbReference>
<dbReference type="RefSeq" id="WP_151144277.1">
    <property type="nucleotide sequence ID" value="NZ_WAGX01000005.1"/>
</dbReference>
<feature type="region of interest" description="Disordered" evidence="1">
    <location>
        <begin position="67"/>
        <end position="89"/>
    </location>
</feature>
<dbReference type="Pfam" id="PF04542">
    <property type="entry name" value="Sigma70_r2"/>
    <property type="match status" value="1"/>
</dbReference>
<organism evidence="5 6">
    <name type="scientific">Candidatus Galacturonatibacter soehngenii</name>
    <dbReference type="NCBI Taxonomy" id="2307010"/>
    <lineage>
        <taxon>Bacteria</taxon>
        <taxon>Bacillati</taxon>
        <taxon>Bacillota</taxon>
        <taxon>Clostridia</taxon>
        <taxon>Lachnospirales</taxon>
        <taxon>Lachnospiraceae</taxon>
        <taxon>Candidatus Galacturonatibacter</taxon>
    </lineage>
</organism>
<dbReference type="Pfam" id="PF03979">
    <property type="entry name" value="Sigma70_r1_1"/>
    <property type="match status" value="1"/>
</dbReference>
<dbReference type="InterPro" id="IPR013325">
    <property type="entry name" value="RNA_pol_sigma_r2"/>
</dbReference>
<evidence type="ECO:0000313" key="5">
    <source>
        <dbReference type="EMBL" id="KAB1437742.1"/>
    </source>
</evidence>
<name>A0A7V7QJD5_9FIRM</name>
<dbReference type="Gene3D" id="1.10.10.10">
    <property type="entry name" value="Winged helix-like DNA-binding domain superfamily/Winged helix DNA-binding domain"/>
    <property type="match status" value="1"/>
</dbReference>
<dbReference type="Gene3D" id="1.20.120.1810">
    <property type="match status" value="1"/>
</dbReference>
<dbReference type="GO" id="GO:0003677">
    <property type="term" value="F:DNA binding"/>
    <property type="evidence" value="ECO:0007669"/>
    <property type="project" value="InterPro"/>
</dbReference>
<protein>
    <recommendedName>
        <fullName evidence="7">RNA polymerase sigma-70 domain-containing protein</fullName>
    </recommendedName>
</protein>
<gene>
    <name evidence="5" type="ORF">F7O84_09080</name>
</gene>
<accession>A0A7V7QJD5</accession>
<evidence type="ECO:0000259" key="4">
    <source>
        <dbReference type="Pfam" id="PF04542"/>
    </source>
</evidence>
<feature type="domain" description="RNA polymerase sigma-70 region 3" evidence="3">
    <location>
        <begin position="219"/>
        <end position="261"/>
    </location>
</feature>
<feature type="domain" description="RNA polymerase sigma-70 region 2" evidence="4">
    <location>
        <begin position="136"/>
        <end position="184"/>
    </location>
</feature>
<proteinExistence type="predicted"/>
<dbReference type="GO" id="GO:0003700">
    <property type="term" value="F:DNA-binding transcription factor activity"/>
    <property type="evidence" value="ECO:0007669"/>
    <property type="project" value="InterPro"/>
</dbReference>
<dbReference type="InterPro" id="IPR007624">
    <property type="entry name" value="RNA_pol_sigma70_r3"/>
</dbReference>
<sequence length="273" mass="31498">MNEKIIFREMLSEIRELAEAKGNKLSQEEINIFFKDVSLSEDQLELVYSYLEANRITIEGHKKSEKSKLFEQKEEMNESESKEDITTDKDNIPVEEDKYLSMYLEEIEELGNDDEEEKHKLLRGLLENDPMAKSKLIELYLPKVVEIAKQYVNKGVALSDLIQEGNIGLMLTLDQIDQDTDFKTIEATIKQGIIAALEEAIDEVSFTKSSQDQIVSKVNFLNEGVKNLEEEMGRTVSIEELAKYLEMSKEEVEDIIRVSDDEIIVEENKEKKM</sequence>
<feature type="domain" description="RNA polymerase sigma factor 70 region 1.1" evidence="2">
    <location>
        <begin position="13"/>
        <end position="83"/>
    </location>
</feature>
<dbReference type="Proteomes" id="UP000461768">
    <property type="component" value="Unassembled WGS sequence"/>
</dbReference>
<evidence type="ECO:0000313" key="6">
    <source>
        <dbReference type="Proteomes" id="UP000461768"/>
    </source>
</evidence>
<dbReference type="InterPro" id="IPR007627">
    <property type="entry name" value="RNA_pol_sigma70_r2"/>
</dbReference>
<dbReference type="Pfam" id="PF04539">
    <property type="entry name" value="Sigma70_r3"/>
    <property type="match status" value="1"/>
</dbReference>